<evidence type="ECO:0000313" key="1">
    <source>
        <dbReference type="EMBL" id="ABV98851.1"/>
    </source>
</evidence>
<dbReference type="eggNOG" id="COG3209">
    <property type="taxonomic scope" value="Bacteria"/>
</dbReference>
<reference evidence="1" key="1">
    <citation type="submission" date="2007-10" db="EMBL/GenBank/DDBJ databases">
        <title>Complete sequence of Salinispora arenicola CNS-205.</title>
        <authorList>
            <consortium name="US DOE Joint Genome Institute"/>
            <person name="Copeland A."/>
            <person name="Lucas S."/>
            <person name="Lapidus A."/>
            <person name="Barry K."/>
            <person name="Glavina del Rio T."/>
            <person name="Dalin E."/>
            <person name="Tice H."/>
            <person name="Pitluck S."/>
            <person name="Foster B."/>
            <person name="Schmutz J."/>
            <person name="Larimer F."/>
            <person name="Land M."/>
            <person name="Hauser L."/>
            <person name="Kyrpides N."/>
            <person name="Ivanova N."/>
            <person name="Jensen P.R."/>
            <person name="Moore B.S."/>
            <person name="Penn K."/>
            <person name="Jenkins C."/>
            <person name="Udwary D."/>
            <person name="Xiang L."/>
            <person name="Gontang E."/>
            <person name="Richardson P."/>
        </authorList>
    </citation>
    <scope>NUCLEOTIDE SEQUENCE [LARGE SCALE GENOMIC DNA]</scope>
    <source>
        <strain evidence="1">CNS-205</strain>
    </source>
</reference>
<dbReference type="STRING" id="391037.Sare_3029"/>
<accession>A8M7H8</accession>
<name>A8M7H8_SALAI</name>
<dbReference type="EMBL" id="CP000850">
    <property type="protein sequence ID" value="ABV98851.1"/>
    <property type="molecule type" value="Genomic_DNA"/>
</dbReference>
<proteinExistence type="predicted"/>
<gene>
    <name evidence="1" type="ordered locus">Sare_3029</name>
</gene>
<dbReference type="KEGG" id="saq:Sare_3029"/>
<protein>
    <submittedName>
        <fullName evidence="1">Uncharacterized protein</fullName>
    </submittedName>
</protein>
<dbReference type="HOGENOM" id="CLU_3065965_0_0_11"/>
<sequence length="53" mass="5692">MPEHAGAELAGLYTFGTEYNSDGTVQSRSWSDGGGLPFEPIIYAYDECSASSR</sequence>
<organism evidence="1">
    <name type="scientific">Salinispora arenicola (strain CNS-205)</name>
    <dbReference type="NCBI Taxonomy" id="391037"/>
    <lineage>
        <taxon>Bacteria</taxon>
        <taxon>Bacillati</taxon>
        <taxon>Actinomycetota</taxon>
        <taxon>Actinomycetes</taxon>
        <taxon>Micromonosporales</taxon>
        <taxon>Micromonosporaceae</taxon>
        <taxon>Salinispora</taxon>
    </lineage>
</organism>
<dbReference type="AlphaFoldDB" id="A8M7H8"/>